<reference evidence="1 2" key="1">
    <citation type="journal article" date="2021" name="Hortic Res">
        <title>High-quality reference genome and annotation aids understanding of berry development for evergreen blueberry (Vaccinium darrowii).</title>
        <authorList>
            <person name="Yu J."/>
            <person name="Hulse-Kemp A.M."/>
            <person name="Babiker E."/>
            <person name="Staton M."/>
        </authorList>
    </citation>
    <scope>NUCLEOTIDE SEQUENCE [LARGE SCALE GENOMIC DNA]</scope>
    <source>
        <strain evidence="2">cv. NJ 8807/NJ 8810</strain>
        <tissue evidence="1">Young leaf</tissue>
    </source>
</reference>
<sequence length="196" mass="22056">MKAARKVVLDEIIRHIIAECVSVKKAHRHMRLEVVNESTKICLLDSGMSEYCETRKDTVALEIRLSESSDVSNRKCPTDGSRTQSPASMKSIGSYHNFCSAYACVCKLVFDSCMQVLWNAVSYDPIVEYSTSWRKRIRWSSVSIAVENLHLKSFRSEEESSVVELDCPPGFESARMAPEIYPHSPASFASFFGGEK</sequence>
<proteinExistence type="predicted"/>
<dbReference type="Proteomes" id="UP000828048">
    <property type="component" value="Chromosome 7"/>
</dbReference>
<comment type="caution">
    <text evidence="1">The sequence shown here is derived from an EMBL/GenBank/DDBJ whole genome shotgun (WGS) entry which is preliminary data.</text>
</comment>
<organism evidence="1 2">
    <name type="scientific">Vaccinium darrowii</name>
    <dbReference type="NCBI Taxonomy" id="229202"/>
    <lineage>
        <taxon>Eukaryota</taxon>
        <taxon>Viridiplantae</taxon>
        <taxon>Streptophyta</taxon>
        <taxon>Embryophyta</taxon>
        <taxon>Tracheophyta</taxon>
        <taxon>Spermatophyta</taxon>
        <taxon>Magnoliopsida</taxon>
        <taxon>eudicotyledons</taxon>
        <taxon>Gunneridae</taxon>
        <taxon>Pentapetalae</taxon>
        <taxon>asterids</taxon>
        <taxon>Ericales</taxon>
        <taxon>Ericaceae</taxon>
        <taxon>Vaccinioideae</taxon>
        <taxon>Vaccinieae</taxon>
        <taxon>Vaccinium</taxon>
    </lineage>
</organism>
<dbReference type="EMBL" id="CM037157">
    <property type="protein sequence ID" value="KAH7848625.1"/>
    <property type="molecule type" value="Genomic_DNA"/>
</dbReference>
<protein>
    <submittedName>
        <fullName evidence="1">Uncharacterized protein</fullName>
    </submittedName>
</protein>
<evidence type="ECO:0000313" key="2">
    <source>
        <dbReference type="Proteomes" id="UP000828048"/>
    </source>
</evidence>
<evidence type="ECO:0000313" key="1">
    <source>
        <dbReference type="EMBL" id="KAH7848625.1"/>
    </source>
</evidence>
<accession>A0ACB7Y5D3</accession>
<keyword evidence="2" id="KW-1185">Reference proteome</keyword>
<name>A0ACB7Y5D3_9ERIC</name>
<gene>
    <name evidence="1" type="ORF">Vadar_005300</name>
</gene>